<organism evidence="1 2">
    <name type="scientific">Dokdonia pacifica</name>
    <dbReference type="NCBI Taxonomy" id="1627892"/>
    <lineage>
        <taxon>Bacteria</taxon>
        <taxon>Pseudomonadati</taxon>
        <taxon>Bacteroidota</taxon>
        <taxon>Flavobacteriia</taxon>
        <taxon>Flavobacteriales</taxon>
        <taxon>Flavobacteriaceae</taxon>
        <taxon>Dokdonia</taxon>
    </lineage>
</organism>
<dbReference type="RefSeq" id="WP_089373122.1">
    <property type="nucleotide sequence ID" value="NZ_BMEP01000004.1"/>
</dbReference>
<proteinExistence type="predicted"/>
<dbReference type="OrthoDB" id="820612at2"/>
<keyword evidence="2" id="KW-1185">Reference proteome</keyword>
<evidence type="ECO:0000313" key="1">
    <source>
        <dbReference type="EMBL" id="SNS15003.1"/>
    </source>
</evidence>
<gene>
    <name evidence="1" type="ORF">SAMN06265376_107120</name>
</gene>
<accession>A0A239C6J3</accession>
<dbReference type="EMBL" id="FZNY01000007">
    <property type="protein sequence ID" value="SNS15003.1"/>
    <property type="molecule type" value="Genomic_DNA"/>
</dbReference>
<reference evidence="1 2" key="1">
    <citation type="submission" date="2017-06" db="EMBL/GenBank/DDBJ databases">
        <authorList>
            <person name="Kim H.J."/>
            <person name="Triplett B.A."/>
        </authorList>
    </citation>
    <scope>NUCLEOTIDE SEQUENCE [LARGE SCALE GENOMIC DNA]</scope>
    <source>
        <strain evidence="1 2">DSM 25597</strain>
    </source>
</reference>
<sequence>MNVKKLLFTALTGCIIFSCDSDDKVTDTVQDNVETGAVLRTIEIRENSIPIGIENGETIITGTAQLSITLEEQDQEEGALLESVDVYTTFTDGSPDTGDTSMAVTEEVFLGNIPVDLFSDGPFGLPRLDFTIEATELISAVNLTPNALFGGDTFTTRFALNLSDGRTFSTNNAGGIITAGFFNSPFQYVTPVVCNLDTNSFVGDYLIEELTPYVDGPTFADGSIVEVTVGNTDTERVFFTPNYPDYCSTPNDFNLLFVCGEIIIPLQESNCACSSGADYFGPTDTPENYNADDDTEFLITFLNDVQSDCATPEITTYRFTKQ</sequence>
<evidence type="ECO:0000313" key="2">
    <source>
        <dbReference type="Proteomes" id="UP000198379"/>
    </source>
</evidence>
<dbReference type="PROSITE" id="PS51257">
    <property type="entry name" value="PROKAR_LIPOPROTEIN"/>
    <property type="match status" value="1"/>
</dbReference>
<dbReference type="Proteomes" id="UP000198379">
    <property type="component" value="Unassembled WGS sequence"/>
</dbReference>
<dbReference type="AlphaFoldDB" id="A0A239C6J3"/>
<protein>
    <submittedName>
        <fullName evidence="1">Uncharacterized protein</fullName>
    </submittedName>
</protein>
<name>A0A239C6J3_9FLAO</name>